<evidence type="ECO:0000313" key="3">
    <source>
        <dbReference type="Proteomes" id="UP000682733"/>
    </source>
</evidence>
<dbReference type="Proteomes" id="UP000677228">
    <property type="component" value="Unassembled WGS sequence"/>
</dbReference>
<accession>A0A8S2WLM5</accession>
<gene>
    <name evidence="1" type="ORF">OVA965_LOCUS43484</name>
    <name evidence="2" type="ORF">TMI583_LOCUS45769</name>
</gene>
<evidence type="ECO:0000313" key="2">
    <source>
        <dbReference type="EMBL" id="CAF4449744.1"/>
    </source>
</evidence>
<dbReference type="Proteomes" id="UP000682733">
    <property type="component" value="Unassembled WGS sequence"/>
</dbReference>
<proteinExistence type="predicted"/>
<organism evidence="2 3">
    <name type="scientific">Didymodactylos carnosus</name>
    <dbReference type="NCBI Taxonomy" id="1234261"/>
    <lineage>
        <taxon>Eukaryota</taxon>
        <taxon>Metazoa</taxon>
        <taxon>Spiralia</taxon>
        <taxon>Gnathifera</taxon>
        <taxon>Rotifera</taxon>
        <taxon>Eurotatoria</taxon>
        <taxon>Bdelloidea</taxon>
        <taxon>Philodinida</taxon>
        <taxon>Philodinidae</taxon>
        <taxon>Didymodactylos</taxon>
    </lineage>
</organism>
<feature type="non-terminal residue" evidence="2">
    <location>
        <position position="1"/>
    </location>
</feature>
<name>A0A8S2WLM5_9BILA</name>
<reference evidence="2" key="1">
    <citation type="submission" date="2021-02" db="EMBL/GenBank/DDBJ databases">
        <authorList>
            <person name="Nowell W R."/>
        </authorList>
    </citation>
    <scope>NUCLEOTIDE SEQUENCE</scope>
</reference>
<comment type="caution">
    <text evidence="2">The sequence shown here is derived from an EMBL/GenBank/DDBJ whole genome shotgun (WGS) entry which is preliminary data.</text>
</comment>
<dbReference type="EMBL" id="CAJOBA010082809">
    <property type="protein sequence ID" value="CAF4449744.1"/>
    <property type="molecule type" value="Genomic_DNA"/>
</dbReference>
<protein>
    <submittedName>
        <fullName evidence="2">Uncharacterized protein</fullName>
    </submittedName>
</protein>
<dbReference type="EMBL" id="CAJNOK010057524">
    <property type="protein sequence ID" value="CAF1626619.1"/>
    <property type="molecule type" value="Genomic_DNA"/>
</dbReference>
<dbReference type="AlphaFoldDB" id="A0A8S2WLM5"/>
<sequence length="149" mass="16157">VEDYWNTTTTTPFSSVPVQFLIYVVSPPGCQLPVVYSTFNTGSCIVVQIVQYNSTVWSVILTYTPMTPQTGLQRLCAIAADTNYVQSNQYCLTFVIGDDLPAFCPNFDTNTTSSTSTTSTTETTSTTSTLAFSLLLLVKNLCGEIEDGG</sequence>
<evidence type="ECO:0000313" key="1">
    <source>
        <dbReference type="EMBL" id="CAF1626619.1"/>
    </source>
</evidence>